<evidence type="ECO:0000256" key="3">
    <source>
        <dbReference type="ARBA" id="ARBA00023274"/>
    </source>
</evidence>
<dbReference type="OrthoDB" id="416470at2759"/>
<dbReference type="OMA" id="WVQLADK"/>
<name>G3AH52_SPAPN</name>
<comment type="similarity">
    <text evidence="1 4">Belongs to the universal ribosomal protein uL22 family.</text>
</comment>
<evidence type="ECO:0000313" key="6">
    <source>
        <dbReference type="Proteomes" id="UP000000709"/>
    </source>
</evidence>
<dbReference type="Proteomes" id="UP000000709">
    <property type="component" value="Unassembled WGS sequence"/>
</dbReference>
<dbReference type="eggNOG" id="KOG1711">
    <property type="taxonomic scope" value="Eukaryota"/>
</dbReference>
<organism evidence="6">
    <name type="scientific">Spathaspora passalidarum (strain NRRL Y-27907 / 11-Y1)</name>
    <dbReference type="NCBI Taxonomy" id="619300"/>
    <lineage>
        <taxon>Eukaryota</taxon>
        <taxon>Fungi</taxon>
        <taxon>Dikarya</taxon>
        <taxon>Ascomycota</taxon>
        <taxon>Saccharomycotina</taxon>
        <taxon>Pichiomycetes</taxon>
        <taxon>Debaryomycetaceae</taxon>
        <taxon>Spathaspora</taxon>
    </lineage>
</organism>
<evidence type="ECO:0000256" key="4">
    <source>
        <dbReference type="RuleBase" id="RU004005"/>
    </source>
</evidence>
<evidence type="ECO:0000256" key="2">
    <source>
        <dbReference type="ARBA" id="ARBA00022980"/>
    </source>
</evidence>
<dbReference type="InParanoid" id="G3AH52"/>
<dbReference type="InterPro" id="IPR047867">
    <property type="entry name" value="Ribosomal_uL22_bac/org-type"/>
</dbReference>
<dbReference type="AlphaFoldDB" id="G3AH52"/>
<dbReference type="SUPFAM" id="SSF54843">
    <property type="entry name" value="Ribosomal protein L22"/>
    <property type="match status" value="1"/>
</dbReference>
<dbReference type="InterPro" id="IPR001063">
    <property type="entry name" value="Ribosomal_uL22"/>
</dbReference>
<evidence type="ECO:0008006" key="7">
    <source>
        <dbReference type="Google" id="ProtNLM"/>
    </source>
</evidence>
<sequence>MNRLAFYIRPLVRPQPVAWTAARSLSQTTPLFSLFGNVTSPKTTDKAEQEQKGQEILNSEGEIDIDKITVENDTDLQKFHAERNKKDRISIDKYITPLKLELFNKVVEEHGFYKNGQVVQHDGKTFKLNLTPKEIELLEPSVYLESTRIKSSMKKATQVNRFVRGLDVKTAINQLHFNPKKMSTELEKLLKEGLEQSTKLGLNPDGMYIHSLWTGSDGQWPWRMDFKGRGRGGIILHRYVHLKCILKSEQTKKRLAWEKQQKQLASKPKMFLVNEPLNFSVRPWYKW</sequence>
<accession>G3AH52</accession>
<dbReference type="PANTHER" id="PTHR13501">
    <property type="entry name" value="CHLOROPLAST 50S RIBOSOMAL PROTEIN L22-RELATED"/>
    <property type="match status" value="1"/>
</dbReference>
<dbReference type="InterPro" id="IPR036394">
    <property type="entry name" value="Ribosomal_uL22_sf"/>
</dbReference>
<reference evidence="5 6" key="1">
    <citation type="journal article" date="2011" name="Proc. Natl. Acad. Sci. U.S.A.">
        <title>Comparative genomics of xylose-fermenting fungi for enhanced biofuel production.</title>
        <authorList>
            <person name="Wohlbach D.J."/>
            <person name="Kuo A."/>
            <person name="Sato T.K."/>
            <person name="Potts K.M."/>
            <person name="Salamov A.A."/>
            <person name="LaButti K.M."/>
            <person name="Sun H."/>
            <person name="Clum A."/>
            <person name="Pangilinan J.L."/>
            <person name="Lindquist E.A."/>
            <person name="Lucas S."/>
            <person name="Lapidus A."/>
            <person name="Jin M."/>
            <person name="Gunawan C."/>
            <person name="Balan V."/>
            <person name="Dale B.E."/>
            <person name="Jeffries T.W."/>
            <person name="Zinkel R."/>
            <person name="Barry K.W."/>
            <person name="Grigoriev I.V."/>
            <person name="Gasch A.P."/>
        </authorList>
    </citation>
    <scope>NUCLEOTIDE SEQUENCE [LARGE SCALE GENOMIC DNA]</scope>
    <source>
        <strain evidence="6">NRRL Y-27907 / 11-Y1</strain>
    </source>
</reference>
<keyword evidence="6" id="KW-1185">Reference proteome</keyword>
<dbReference type="RefSeq" id="XP_007372892.1">
    <property type="nucleotide sequence ID" value="XM_007372830.1"/>
</dbReference>
<dbReference type="KEGG" id="spaa:SPAPADRAFT_69713"/>
<dbReference type="HOGENOM" id="CLU_081667_0_0_1"/>
<keyword evidence="2 4" id="KW-0689">Ribosomal protein</keyword>
<evidence type="ECO:0000256" key="1">
    <source>
        <dbReference type="ARBA" id="ARBA00009451"/>
    </source>
</evidence>
<dbReference type="GO" id="GO:0005762">
    <property type="term" value="C:mitochondrial large ribosomal subunit"/>
    <property type="evidence" value="ECO:0007669"/>
    <property type="project" value="EnsemblFungi"/>
</dbReference>
<dbReference type="PANTHER" id="PTHR13501:SF8">
    <property type="entry name" value="LARGE RIBOSOMAL SUBUNIT PROTEIN UL22M"/>
    <property type="match status" value="1"/>
</dbReference>
<keyword evidence="3 4" id="KW-0687">Ribonucleoprotein</keyword>
<dbReference type="Pfam" id="PF00237">
    <property type="entry name" value="Ribosomal_L22"/>
    <property type="match status" value="1"/>
</dbReference>
<protein>
    <recommendedName>
        <fullName evidence="7">Ribosomal protein L22</fullName>
    </recommendedName>
</protein>
<dbReference type="STRING" id="619300.G3AH52"/>
<proteinExistence type="inferred from homology"/>
<dbReference type="Gene3D" id="3.90.470.10">
    <property type="entry name" value="Ribosomal protein L22/L17"/>
    <property type="match status" value="1"/>
</dbReference>
<dbReference type="GO" id="GO:0003735">
    <property type="term" value="F:structural constituent of ribosome"/>
    <property type="evidence" value="ECO:0007669"/>
    <property type="project" value="EnsemblFungi"/>
</dbReference>
<evidence type="ECO:0000313" key="5">
    <source>
        <dbReference type="EMBL" id="EGW35480.1"/>
    </source>
</evidence>
<dbReference type="GeneID" id="18875283"/>
<dbReference type="GO" id="GO:0006412">
    <property type="term" value="P:translation"/>
    <property type="evidence" value="ECO:0007669"/>
    <property type="project" value="InterPro"/>
</dbReference>
<dbReference type="FunCoup" id="G3AH52">
    <property type="interactions" value="293"/>
</dbReference>
<dbReference type="EMBL" id="GL996499">
    <property type="protein sequence ID" value="EGW35480.1"/>
    <property type="molecule type" value="Genomic_DNA"/>
</dbReference>
<gene>
    <name evidence="5" type="ORF">SPAPADRAFT_69713</name>
</gene>